<keyword evidence="3" id="KW-1185">Reference proteome</keyword>
<name>A0ABZ0TBK4_HALED</name>
<proteinExistence type="predicted"/>
<accession>A0ABZ0TBK4</accession>
<dbReference type="InterPro" id="IPR027417">
    <property type="entry name" value="P-loop_NTPase"/>
</dbReference>
<dbReference type="SUPFAM" id="SSF52540">
    <property type="entry name" value="P-loop containing nucleoside triphosphate hydrolases"/>
    <property type="match status" value="1"/>
</dbReference>
<dbReference type="RefSeq" id="WP_269902298.1">
    <property type="nucleotide sequence ID" value="NZ_CP139472.1"/>
</dbReference>
<dbReference type="GO" id="GO:0005524">
    <property type="term" value="F:ATP binding"/>
    <property type="evidence" value="ECO:0007669"/>
    <property type="project" value="UniProtKB-KW"/>
</dbReference>
<keyword evidence="2" id="KW-0067">ATP-binding</keyword>
<dbReference type="EMBL" id="CP139472">
    <property type="protein sequence ID" value="WPU48146.1"/>
    <property type="molecule type" value="Genomic_DNA"/>
</dbReference>
<dbReference type="InterPro" id="IPR003439">
    <property type="entry name" value="ABC_transporter-like_ATP-bd"/>
</dbReference>
<evidence type="ECO:0000259" key="1">
    <source>
        <dbReference type="Pfam" id="PF00005"/>
    </source>
</evidence>
<dbReference type="InterPro" id="IPR050334">
    <property type="entry name" value="Molybdenum_import_ModC"/>
</dbReference>
<organism evidence="2 3">
    <name type="scientific">Halomonas elongata (strain ATCC 33173 / DSM 2581 / NBRC 15536 / NCIMB 2198 / 1H9)</name>
    <dbReference type="NCBI Taxonomy" id="768066"/>
    <lineage>
        <taxon>Bacteria</taxon>
        <taxon>Pseudomonadati</taxon>
        <taxon>Pseudomonadota</taxon>
        <taxon>Gammaproteobacteria</taxon>
        <taxon>Oceanospirillales</taxon>
        <taxon>Halomonadaceae</taxon>
        <taxon>Halomonas</taxon>
    </lineage>
</organism>
<dbReference type="Proteomes" id="UP001322512">
    <property type="component" value="Chromosome"/>
</dbReference>
<protein>
    <submittedName>
        <fullName evidence="2">ATP-binding cassette domain-containing protein</fullName>
    </submittedName>
</protein>
<evidence type="ECO:0000313" key="3">
    <source>
        <dbReference type="Proteomes" id="UP001322512"/>
    </source>
</evidence>
<gene>
    <name evidence="2" type="ORF">SR933_04460</name>
</gene>
<keyword evidence="2" id="KW-0547">Nucleotide-binding</keyword>
<reference evidence="2 3" key="1">
    <citation type="submission" date="2023-11" db="EMBL/GenBank/DDBJ databases">
        <title>MicrobeMod: A computational toolkit for identifying prokaryotic methylation and restriction-modification with nanopore sequencing.</title>
        <authorList>
            <person name="Crits-Christoph A."/>
            <person name="Kang S.C."/>
            <person name="Lee H."/>
            <person name="Ostrov N."/>
        </authorList>
    </citation>
    <scope>NUCLEOTIDE SEQUENCE [LARGE SCALE GENOMIC DNA]</scope>
    <source>
        <strain evidence="2 3">ATCC 33173</strain>
    </source>
</reference>
<feature type="domain" description="ABC transporter" evidence="1">
    <location>
        <begin position="2"/>
        <end position="32"/>
    </location>
</feature>
<evidence type="ECO:0000313" key="2">
    <source>
        <dbReference type="EMBL" id="WPU48146.1"/>
    </source>
</evidence>
<dbReference type="PANTHER" id="PTHR43514:SF1">
    <property type="entry name" value="SULFATE_THIOSULFATE IMPORT ATP-BINDING PROTEIN CYSA"/>
    <property type="match status" value="1"/>
</dbReference>
<sequence length="92" mass="10486">MSRLSSGEKQRLALLRAVAREPEALLLDEPTANLDEATIRRVEAWLVERIRARGWPTLWVAHDTGQIARVADRHWCIRDGQLVAEEEASAWT</sequence>
<dbReference type="Pfam" id="PF00005">
    <property type="entry name" value="ABC_tran"/>
    <property type="match status" value="1"/>
</dbReference>
<dbReference type="Gene3D" id="3.40.50.300">
    <property type="entry name" value="P-loop containing nucleotide triphosphate hydrolases"/>
    <property type="match status" value="1"/>
</dbReference>
<dbReference type="PANTHER" id="PTHR43514">
    <property type="entry name" value="ABC TRANSPORTER I FAMILY MEMBER 10"/>
    <property type="match status" value="1"/>
</dbReference>